<dbReference type="AlphaFoldDB" id="A0A8J2HDJ8"/>
<dbReference type="Proteomes" id="UP000786811">
    <property type="component" value="Unassembled WGS sequence"/>
</dbReference>
<dbReference type="EMBL" id="CAJNRD030001119">
    <property type="protein sequence ID" value="CAG5089835.1"/>
    <property type="molecule type" value="Genomic_DNA"/>
</dbReference>
<name>A0A8J2HDJ8_COTCN</name>
<comment type="caution">
    <text evidence="1">The sequence shown here is derived from an EMBL/GenBank/DDBJ whole genome shotgun (WGS) entry which is preliminary data.</text>
</comment>
<gene>
    <name evidence="1" type="ORF">HICCMSTLAB_LOCUS5393</name>
</gene>
<proteinExistence type="predicted"/>
<keyword evidence="2" id="KW-1185">Reference proteome</keyword>
<evidence type="ECO:0000313" key="2">
    <source>
        <dbReference type="Proteomes" id="UP000786811"/>
    </source>
</evidence>
<protein>
    <submittedName>
        <fullName evidence="1">Uncharacterized protein</fullName>
    </submittedName>
</protein>
<organism evidence="1 2">
    <name type="scientific">Cotesia congregata</name>
    <name type="common">Parasitoid wasp</name>
    <name type="synonym">Apanteles congregatus</name>
    <dbReference type="NCBI Taxonomy" id="51543"/>
    <lineage>
        <taxon>Eukaryota</taxon>
        <taxon>Metazoa</taxon>
        <taxon>Ecdysozoa</taxon>
        <taxon>Arthropoda</taxon>
        <taxon>Hexapoda</taxon>
        <taxon>Insecta</taxon>
        <taxon>Pterygota</taxon>
        <taxon>Neoptera</taxon>
        <taxon>Endopterygota</taxon>
        <taxon>Hymenoptera</taxon>
        <taxon>Apocrita</taxon>
        <taxon>Ichneumonoidea</taxon>
        <taxon>Braconidae</taxon>
        <taxon>Microgastrinae</taxon>
        <taxon>Cotesia</taxon>
    </lineage>
</organism>
<evidence type="ECO:0000313" key="1">
    <source>
        <dbReference type="EMBL" id="CAG5089835.1"/>
    </source>
</evidence>
<sequence>MALVSPGIMFRAKFYCDARDANGSTGDIIPDRVVRQWRRHFLLVGFYSHEHIHYFLAGAGLLSLSPLLSFKSPAEFAHFGQEVMMDTGIAVFWGKEKNSICKMLI</sequence>
<accession>A0A8J2HDJ8</accession>
<reference evidence="1" key="1">
    <citation type="submission" date="2021-04" db="EMBL/GenBank/DDBJ databases">
        <authorList>
            <person name="Chebbi M.A.C M."/>
        </authorList>
    </citation>
    <scope>NUCLEOTIDE SEQUENCE</scope>
</reference>